<dbReference type="PANTHER" id="PTHR21091">
    <property type="entry name" value="METHYLTETRAHYDROFOLATE:HOMOCYSTEINE METHYLTRANSFERASE RELATED"/>
    <property type="match status" value="1"/>
</dbReference>
<dbReference type="PROSITE" id="PS00907">
    <property type="entry name" value="UROD_2"/>
    <property type="match status" value="1"/>
</dbReference>
<comment type="caution">
    <text evidence="12">The sequence shown here is derived from an EMBL/GenBank/DDBJ whole genome shotgun (WGS) entry which is preliminary data.</text>
</comment>
<name>A0ABV3XGE9_9ACTN</name>
<comment type="caution">
    <text evidence="7">Lacks conserved residue(s) required for the propagation of feature annotation.</text>
</comment>
<organism evidence="12 13">
    <name type="scientific">Geodermatophilus maliterrae</name>
    <dbReference type="NCBI Taxonomy" id="3162531"/>
    <lineage>
        <taxon>Bacteria</taxon>
        <taxon>Bacillati</taxon>
        <taxon>Actinomycetota</taxon>
        <taxon>Actinomycetes</taxon>
        <taxon>Geodermatophilales</taxon>
        <taxon>Geodermatophilaceae</taxon>
        <taxon>Geodermatophilus</taxon>
    </lineage>
</organism>
<dbReference type="CDD" id="cd00717">
    <property type="entry name" value="URO-D"/>
    <property type="match status" value="1"/>
</dbReference>
<feature type="binding site" evidence="7">
    <location>
        <begin position="34"/>
        <end position="38"/>
    </location>
    <ligand>
        <name>substrate</name>
    </ligand>
</feature>
<evidence type="ECO:0000259" key="10">
    <source>
        <dbReference type="PROSITE" id="PS00906"/>
    </source>
</evidence>
<evidence type="ECO:0000256" key="3">
    <source>
        <dbReference type="ARBA" id="ARBA00012288"/>
    </source>
</evidence>
<evidence type="ECO:0000256" key="8">
    <source>
        <dbReference type="RuleBase" id="RU000554"/>
    </source>
</evidence>
<dbReference type="SUPFAM" id="SSF51726">
    <property type="entry name" value="UROD/MetE-like"/>
    <property type="match status" value="1"/>
</dbReference>
<feature type="binding site" evidence="7">
    <location>
        <position position="213"/>
    </location>
    <ligand>
        <name>substrate</name>
    </ligand>
</feature>
<dbReference type="EC" id="4.1.1.37" evidence="3 7"/>
<evidence type="ECO:0000259" key="11">
    <source>
        <dbReference type="PROSITE" id="PS00907"/>
    </source>
</evidence>
<dbReference type="NCBIfam" id="TIGR01464">
    <property type="entry name" value="hemE"/>
    <property type="match status" value="1"/>
</dbReference>
<dbReference type="HAMAP" id="MF_00218">
    <property type="entry name" value="URO_D"/>
    <property type="match status" value="1"/>
</dbReference>
<feature type="binding site" evidence="7">
    <location>
        <position position="158"/>
    </location>
    <ligand>
        <name>substrate</name>
    </ligand>
</feature>
<comment type="catalytic activity">
    <reaction evidence="7 8">
        <text>uroporphyrinogen III + 4 H(+) = coproporphyrinogen III + 4 CO2</text>
        <dbReference type="Rhea" id="RHEA:19865"/>
        <dbReference type="ChEBI" id="CHEBI:15378"/>
        <dbReference type="ChEBI" id="CHEBI:16526"/>
        <dbReference type="ChEBI" id="CHEBI:57308"/>
        <dbReference type="ChEBI" id="CHEBI:57309"/>
        <dbReference type="EC" id="4.1.1.37"/>
    </reaction>
</comment>
<keyword evidence="7" id="KW-0963">Cytoplasm</keyword>
<dbReference type="InterPro" id="IPR038071">
    <property type="entry name" value="UROD/MetE-like_sf"/>
</dbReference>
<evidence type="ECO:0000256" key="5">
    <source>
        <dbReference type="ARBA" id="ARBA00023239"/>
    </source>
</evidence>
<keyword evidence="13" id="KW-1185">Reference proteome</keyword>
<keyword evidence="6 7" id="KW-0627">Porphyrin biosynthesis</keyword>
<evidence type="ECO:0000256" key="1">
    <source>
        <dbReference type="ARBA" id="ARBA00004804"/>
    </source>
</evidence>
<dbReference type="InterPro" id="IPR006361">
    <property type="entry name" value="Uroporphyrinogen_deCO2ase_HemE"/>
</dbReference>
<feature type="binding site" evidence="7">
    <location>
        <position position="83"/>
    </location>
    <ligand>
        <name>substrate</name>
    </ligand>
</feature>
<gene>
    <name evidence="7 12" type="primary">hemE</name>
    <name evidence="12" type="ORF">ABQ292_12635</name>
</gene>
<dbReference type="Gene3D" id="3.20.20.210">
    <property type="match status" value="1"/>
</dbReference>
<dbReference type="EMBL" id="JBFNXQ010000035">
    <property type="protein sequence ID" value="MEX5719208.1"/>
    <property type="molecule type" value="Genomic_DNA"/>
</dbReference>
<evidence type="ECO:0000256" key="9">
    <source>
        <dbReference type="RuleBase" id="RU004169"/>
    </source>
</evidence>
<comment type="subunit">
    <text evidence="7">Homodimer.</text>
</comment>
<dbReference type="PANTHER" id="PTHR21091:SF169">
    <property type="entry name" value="UROPORPHYRINOGEN DECARBOXYLASE"/>
    <property type="match status" value="1"/>
</dbReference>
<evidence type="ECO:0000313" key="13">
    <source>
        <dbReference type="Proteomes" id="UP001560045"/>
    </source>
</evidence>
<feature type="domain" description="Uroporphyrinogen decarboxylase (URO-D)" evidence="10">
    <location>
        <begin position="29"/>
        <end position="38"/>
    </location>
</feature>
<keyword evidence="4 7" id="KW-0210">Decarboxylase</keyword>
<protein>
    <recommendedName>
        <fullName evidence="3 7">Uroporphyrinogen decarboxylase</fullName>
        <shortName evidence="7">UPD</shortName>
        <shortName evidence="7">URO-D</shortName>
        <ecNumber evidence="3 7">4.1.1.37</ecNumber>
    </recommendedName>
</protein>
<feature type="binding site" evidence="7">
    <location>
        <position position="327"/>
    </location>
    <ligand>
        <name>substrate</name>
    </ligand>
</feature>
<dbReference type="InterPro" id="IPR000257">
    <property type="entry name" value="Uroporphyrinogen_deCOase"/>
</dbReference>
<accession>A0ABV3XGE9</accession>
<sequence length="351" mass="37178">MTAAAAPAPSPADSDLVRAARGLPVDRTPVWFMRQAGRSLPEYRALRAGTAMLQACQDPDLVTEITLQPVRRHGVDAAILFSDIVLPLVVAGVDIEIKPGVGPVVADPVRTVADVDALPGLEPDRLDFLATAVRRLVAELGPTPLIGFAGAPFTLATYLIEGGPSKEHARTKAFMYAEPEAWTRLLDRLAVSAATFLRTQVDAGASAVQLFDSWAGVLSAADYATRVLPHSRAVFDGLGDRDVPRVHFGVGTGELLALIGDAGADVVGVDWRVPLDEAARRVGPARSLQGNLDPAVLLADRATVDREVRRVVAEGRAARGHVFNLGHGVLPETDPGALTHVVDLVHELSAR</sequence>
<feature type="site" description="Transition state stabilizer" evidence="7">
    <location>
        <position position="83"/>
    </location>
</feature>
<comment type="function">
    <text evidence="7">Catalyzes the decarboxylation of four acetate groups of uroporphyrinogen-III to yield coproporphyrinogen-III.</text>
</comment>
<dbReference type="Pfam" id="PF01208">
    <property type="entry name" value="URO-D"/>
    <property type="match status" value="1"/>
</dbReference>
<evidence type="ECO:0000256" key="4">
    <source>
        <dbReference type="ARBA" id="ARBA00022793"/>
    </source>
</evidence>
<feature type="domain" description="Uroporphyrinogen decarboxylase (URO-D)" evidence="11">
    <location>
        <begin position="146"/>
        <end position="162"/>
    </location>
</feature>
<evidence type="ECO:0000313" key="12">
    <source>
        <dbReference type="EMBL" id="MEX5719208.1"/>
    </source>
</evidence>
<evidence type="ECO:0000256" key="7">
    <source>
        <dbReference type="HAMAP-Rule" id="MF_00218"/>
    </source>
</evidence>
<dbReference type="PROSITE" id="PS00906">
    <property type="entry name" value="UROD_1"/>
    <property type="match status" value="1"/>
</dbReference>
<comment type="pathway">
    <text evidence="1 7 8">Porphyrin-containing compound metabolism; protoporphyrin-IX biosynthesis; coproporphyrinogen-III from 5-aminolevulinate: step 4/4.</text>
</comment>
<dbReference type="GO" id="GO:0004853">
    <property type="term" value="F:uroporphyrinogen decarboxylase activity"/>
    <property type="evidence" value="ECO:0007669"/>
    <property type="project" value="UniProtKB-EC"/>
</dbReference>
<evidence type="ECO:0000256" key="6">
    <source>
        <dbReference type="ARBA" id="ARBA00023244"/>
    </source>
</evidence>
<keyword evidence="5 7" id="KW-0456">Lyase</keyword>
<comment type="similarity">
    <text evidence="2 7 9">Belongs to the uroporphyrinogen decarboxylase family.</text>
</comment>
<dbReference type="Proteomes" id="UP001560045">
    <property type="component" value="Unassembled WGS sequence"/>
</dbReference>
<evidence type="ECO:0000256" key="2">
    <source>
        <dbReference type="ARBA" id="ARBA00009935"/>
    </source>
</evidence>
<comment type="subcellular location">
    <subcellularLocation>
        <location evidence="7">Cytoplasm</location>
    </subcellularLocation>
</comment>
<reference evidence="12 13" key="1">
    <citation type="submission" date="2024-06" db="EMBL/GenBank/DDBJ databases">
        <title>Draft genome sequence of Geodermatophilus badlandi, a novel member of the Geodermatophilaceae isolated from badland sedimentary rocks in the Red desert, Wyoming, USA.</title>
        <authorList>
            <person name="Ben Tekaya S."/>
            <person name="Nouioui I."/>
            <person name="Flores G.M."/>
            <person name="Shaal M.N."/>
            <person name="Bredoire F."/>
            <person name="Basile F."/>
            <person name="Van Diepen L."/>
            <person name="Ward N.L."/>
        </authorList>
    </citation>
    <scope>NUCLEOTIDE SEQUENCE [LARGE SCALE GENOMIC DNA]</scope>
    <source>
        <strain evidence="12 13">WL48A</strain>
    </source>
</reference>
<dbReference type="RefSeq" id="WP_369206816.1">
    <property type="nucleotide sequence ID" value="NZ_JBFNXQ010000035.1"/>
</dbReference>
<proteinExistence type="inferred from homology"/>